<dbReference type="AlphaFoldDB" id="A0AAD9BHN6"/>
<gene>
    <name evidence="2" type="ORF">KUDE01_022362</name>
</gene>
<dbReference type="Proteomes" id="UP001228049">
    <property type="component" value="Unassembled WGS sequence"/>
</dbReference>
<reference evidence="2" key="1">
    <citation type="submission" date="2023-04" db="EMBL/GenBank/DDBJ databases">
        <title>Chromosome-level genome of Chaenocephalus aceratus.</title>
        <authorList>
            <person name="Park H."/>
        </authorList>
    </citation>
    <scope>NUCLEOTIDE SEQUENCE</scope>
    <source>
        <strain evidence="2">DE</strain>
        <tissue evidence="2">Muscle</tissue>
    </source>
</reference>
<feature type="compositionally biased region" description="Low complexity" evidence="1">
    <location>
        <begin position="53"/>
        <end position="65"/>
    </location>
</feature>
<evidence type="ECO:0000256" key="1">
    <source>
        <dbReference type="SAM" id="MobiDB-lite"/>
    </source>
</evidence>
<evidence type="ECO:0000313" key="3">
    <source>
        <dbReference type="Proteomes" id="UP001228049"/>
    </source>
</evidence>
<feature type="non-terminal residue" evidence="2">
    <location>
        <position position="111"/>
    </location>
</feature>
<protein>
    <submittedName>
        <fullName evidence="2">Zinc finger protein 40</fullName>
    </submittedName>
</protein>
<evidence type="ECO:0000313" key="2">
    <source>
        <dbReference type="EMBL" id="KAK1884040.1"/>
    </source>
</evidence>
<keyword evidence="3" id="KW-1185">Reference proteome</keyword>
<sequence>VQPLPPGTASPSRYSLSLQVQPLPPGAASPSSEFGAAVSRQSERGFQDSLTTRGPSGSSCRSSRGITEGNTGVMILYTSNEKKSNTGGLMSAQFTVKPFRPSTLTSLYGRG</sequence>
<comment type="caution">
    <text evidence="2">The sequence shown here is derived from an EMBL/GenBank/DDBJ whole genome shotgun (WGS) entry which is preliminary data.</text>
</comment>
<organism evidence="2 3">
    <name type="scientific">Dissostichus eleginoides</name>
    <name type="common">Patagonian toothfish</name>
    <name type="synonym">Dissostichus amissus</name>
    <dbReference type="NCBI Taxonomy" id="100907"/>
    <lineage>
        <taxon>Eukaryota</taxon>
        <taxon>Metazoa</taxon>
        <taxon>Chordata</taxon>
        <taxon>Craniata</taxon>
        <taxon>Vertebrata</taxon>
        <taxon>Euteleostomi</taxon>
        <taxon>Actinopterygii</taxon>
        <taxon>Neopterygii</taxon>
        <taxon>Teleostei</taxon>
        <taxon>Neoteleostei</taxon>
        <taxon>Acanthomorphata</taxon>
        <taxon>Eupercaria</taxon>
        <taxon>Perciformes</taxon>
        <taxon>Notothenioidei</taxon>
        <taxon>Nototheniidae</taxon>
        <taxon>Dissostichus</taxon>
    </lineage>
</organism>
<feature type="non-terminal residue" evidence="2">
    <location>
        <position position="1"/>
    </location>
</feature>
<dbReference type="EMBL" id="JASDAP010000022">
    <property type="protein sequence ID" value="KAK1884040.1"/>
    <property type="molecule type" value="Genomic_DNA"/>
</dbReference>
<proteinExistence type="predicted"/>
<feature type="region of interest" description="Disordered" evidence="1">
    <location>
        <begin position="19"/>
        <end position="67"/>
    </location>
</feature>
<name>A0AAD9BHN6_DISEL</name>
<accession>A0AAD9BHN6</accession>